<protein>
    <submittedName>
        <fullName evidence="1">Uncharacterized protein</fullName>
    </submittedName>
</protein>
<reference evidence="1" key="2">
    <citation type="journal article" date="2015" name="Data Brief">
        <title>Shoot transcriptome of the giant reed, Arundo donax.</title>
        <authorList>
            <person name="Barrero R.A."/>
            <person name="Guerrero F.D."/>
            <person name="Moolhuijzen P."/>
            <person name="Goolsby J.A."/>
            <person name="Tidwell J."/>
            <person name="Bellgard S.E."/>
            <person name="Bellgard M.I."/>
        </authorList>
    </citation>
    <scope>NUCLEOTIDE SEQUENCE</scope>
    <source>
        <tissue evidence="1">Shoot tissue taken approximately 20 cm above the soil surface</tissue>
    </source>
</reference>
<name>A0A0A8ZNP3_ARUDO</name>
<accession>A0A0A8ZNP3</accession>
<sequence length="41" mass="4465">MSASLSRTSLWRAAALAMTARTSSRSSGGWIRSMSSWDMGR</sequence>
<dbReference type="AlphaFoldDB" id="A0A0A8ZNP3"/>
<proteinExistence type="predicted"/>
<dbReference type="EMBL" id="GBRH01258587">
    <property type="protein sequence ID" value="JAD39308.1"/>
    <property type="molecule type" value="Transcribed_RNA"/>
</dbReference>
<reference evidence="1" key="1">
    <citation type="submission" date="2014-09" db="EMBL/GenBank/DDBJ databases">
        <authorList>
            <person name="Magalhaes I.L.F."/>
            <person name="Oliveira U."/>
            <person name="Santos F.R."/>
            <person name="Vidigal T.H.D.A."/>
            <person name="Brescovit A.D."/>
            <person name="Santos A.J."/>
        </authorList>
    </citation>
    <scope>NUCLEOTIDE SEQUENCE</scope>
    <source>
        <tissue evidence="1">Shoot tissue taken approximately 20 cm above the soil surface</tissue>
    </source>
</reference>
<organism evidence="1">
    <name type="scientific">Arundo donax</name>
    <name type="common">Giant reed</name>
    <name type="synonym">Donax arundinaceus</name>
    <dbReference type="NCBI Taxonomy" id="35708"/>
    <lineage>
        <taxon>Eukaryota</taxon>
        <taxon>Viridiplantae</taxon>
        <taxon>Streptophyta</taxon>
        <taxon>Embryophyta</taxon>
        <taxon>Tracheophyta</taxon>
        <taxon>Spermatophyta</taxon>
        <taxon>Magnoliopsida</taxon>
        <taxon>Liliopsida</taxon>
        <taxon>Poales</taxon>
        <taxon>Poaceae</taxon>
        <taxon>PACMAD clade</taxon>
        <taxon>Arundinoideae</taxon>
        <taxon>Arundineae</taxon>
        <taxon>Arundo</taxon>
    </lineage>
</organism>
<evidence type="ECO:0000313" key="1">
    <source>
        <dbReference type="EMBL" id="JAD39308.1"/>
    </source>
</evidence>